<keyword evidence="3" id="KW-0663">Pyridoxal phosphate</keyword>
<dbReference type="InterPro" id="IPR001926">
    <property type="entry name" value="TrpB-like_PALP"/>
</dbReference>
<protein>
    <submittedName>
        <fullName evidence="5">Pyridoxal-phosphate dependent enzyme</fullName>
    </submittedName>
</protein>
<evidence type="ECO:0000256" key="2">
    <source>
        <dbReference type="ARBA" id="ARBA00008639"/>
    </source>
</evidence>
<sequence length="310" mass="34464">MSSIFLSPPVQKINNQIAANAGVELNILRLDLMHPEINGNKWFKLKYNLLAAKEKNYSTILTFGGAYSNHIFATAAAGNAFGFHTIGVIRGEETLPLNPTLSFAVKKGMKLVYCDRTTYRKKHTKELQTELKQRFGEIFIIPEGGCNLNGVRGCTEIMEDLDYFDTICLACGTGTTLAGIALSLSSQQRVVGFPVLKGGEFLVEEIKNLTQNYLISGLPAPVKNPAPWQLISDYHFGGYAKITQELITFCHKFKQEHNIPLDYVYTGKMFYGVMELLKKGFFQPSKILLIHTGGLQGNLSTEDAKIKILD</sequence>
<dbReference type="PANTHER" id="PTHR43780:SF2">
    <property type="entry name" value="1-AMINOCYCLOPROPANE-1-CARBOXYLATE DEAMINASE-RELATED"/>
    <property type="match status" value="1"/>
</dbReference>
<dbReference type="SUPFAM" id="SSF53686">
    <property type="entry name" value="Tryptophan synthase beta subunit-like PLP-dependent enzymes"/>
    <property type="match status" value="1"/>
</dbReference>
<name>A0ABZ2UTY3_9CYAN</name>
<dbReference type="InterPro" id="IPR027278">
    <property type="entry name" value="ACCD_DCysDesulf"/>
</dbReference>
<accession>A0ABZ2UTY3</accession>
<dbReference type="PANTHER" id="PTHR43780">
    <property type="entry name" value="1-AMINOCYCLOPROPANE-1-CARBOXYLATE DEAMINASE-RELATED"/>
    <property type="match status" value="1"/>
</dbReference>
<feature type="domain" description="Tryptophan synthase beta chain-like PALP" evidence="4">
    <location>
        <begin position="17"/>
        <end position="293"/>
    </location>
</feature>
<evidence type="ECO:0000313" key="6">
    <source>
        <dbReference type="Proteomes" id="UP001483337"/>
    </source>
</evidence>
<dbReference type="InterPro" id="IPR036052">
    <property type="entry name" value="TrpB-like_PALP_sf"/>
</dbReference>
<dbReference type="PIRSF" id="PIRSF006278">
    <property type="entry name" value="ACCD_DCysDesulf"/>
    <property type="match status" value="1"/>
</dbReference>
<gene>
    <name evidence="5" type="ORF">WJM97_20195</name>
</gene>
<evidence type="ECO:0000256" key="3">
    <source>
        <dbReference type="ARBA" id="ARBA00022898"/>
    </source>
</evidence>
<dbReference type="Pfam" id="PF00291">
    <property type="entry name" value="PALP"/>
    <property type="match status" value="1"/>
</dbReference>
<reference evidence="5 6" key="1">
    <citation type="submission" date="2024-04" db="EMBL/GenBank/DDBJ databases">
        <title>Okeanomitos corallinicola gen. &amp; sp. nov. (Nostocales, Cyanobacteria), a new toxic marine heterocyst-forming cyanobacterium from a coral reef.</title>
        <authorList>
            <person name="Li H."/>
            <person name="Li R."/>
            <person name="Kang J."/>
            <person name="Hii K.S."/>
            <person name="Mohamed H.F."/>
            <person name="Xu X."/>
            <person name="Luo Z."/>
        </authorList>
    </citation>
    <scope>NUCLEOTIDE SEQUENCE [LARGE SCALE GENOMIC DNA]</scope>
    <source>
        <strain evidence="5 6">TIOX110</strain>
    </source>
</reference>
<keyword evidence="6" id="KW-1185">Reference proteome</keyword>
<dbReference type="Proteomes" id="UP001483337">
    <property type="component" value="Chromosome"/>
</dbReference>
<dbReference type="RefSeq" id="WP_353930565.1">
    <property type="nucleotide sequence ID" value="NZ_CP150886.1"/>
</dbReference>
<dbReference type="Gene3D" id="3.40.50.1100">
    <property type="match status" value="2"/>
</dbReference>
<comment type="cofactor">
    <cofactor evidence="1">
        <name>pyridoxal 5'-phosphate</name>
        <dbReference type="ChEBI" id="CHEBI:597326"/>
    </cofactor>
</comment>
<proteinExistence type="inferred from homology"/>
<evidence type="ECO:0000313" key="5">
    <source>
        <dbReference type="EMBL" id="WZB87653.1"/>
    </source>
</evidence>
<organism evidence="5 6">
    <name type="scientific">Okeanomitos corallinicola TIOX110</name>
    <dbReference type="NCBI Taxonomy" id="3133117"/>
    <lineage>
        <taxon>Bacteria</taxon>
        <taxon>Bacillati</taxon>
        <taxon>Cyanobacteriota</taxon>
        <taxon>Cyanophyceae</taxon>
        <taxon>Nostocales</taxon>
        <taxon>Aphanizomenonaceae</taxon>
        <taxon>Okeanomitos</taxon>
    </lineage>
</organism>
<evidence type="ECO:0000256" key="1">
    <source>
        <dbReference type="ARBA" id="ARBA00001933"/>
    </source>
</evidence>
<dbReference type="EMBL" id="CP150886">
    <property type="protein sequence ID" value="WZB87653.1"/>
    <property type="molecule type" value="Genomic_DNA"/>
</dbReference>
<comment type="similarity">
    <text evidence="2">Belongs to the ACC deaminase/D-cysteine desulfhydrase family.</text>
</comment>
<evidence type="ECO:0000259" key="4">
    <source>
        <dbReference type="Pfam" id="PF00291"/>
    </source>
</evidence>